<dbReference type="InterPro" id="IPR025966">
    <property type="entry name" value="OppC_N"/>
</dbReference>
<evidence type="ECO:0000256" key="2">
    <source>
        <dbReference type="ARBA" id="ARBA00022448"/>
    </source>
</evidence>
<evidence type="ECO:0000256" key="1">
    <source>
        <dbReference type="ARBA" id="ARBA00004651"/>
    </source>
</evidence>
<comment type="subcellular location">
    <subcellularLocation>
        <location evidence="1 7">Cell membrane</location>
        <topology evidence="1 7">Multi-pass membrane protein</topology>
    </subcellularLocation>
</comment>
<dbReference type="PANTHER" id="PTHR43386">
    <property type="entry name" value="OLIGOPEPTIDE TRANSPORT SYSTEM PERMEASE PROTEIN APPC"/>
    <property type="match status" value="1"/>
</dbReference>
<dbReference type="PANTHER" id="PTHR43386:SF1">
    <property type="entry name" value="D,D-DIPEPTIDE TRANSPORT SYSTEM PERMEASE PROTEIN DDPC-RELATED"/>
    <property type="match status" value="1"/>
</dbReference>
<dbReference type="InterPro" id="IPR035906">
    <property type="entry name" value="MetI-like_sf"/>
</dbReference>
<dbReference type="NCBIfam" id="NF045476">
    <property type="entry name" value="Opp4C"/>
    <property type="match status" value="1"/>
</dbReference>
<dbReference type="Gene3D" id="1.10.3720.10">
    <property type="entry name" value="MetI-like"/>
    <property type="match status" value="1"/>
</dbReference>
<evidence type="ECO:0000256" key="3">
    <source>
        <dbReference type="ARBA" id="ARBA00022475"/>
    </source>
</evidence>
<dbReference type="InterPro" id="IPR053523">
    <property type="entry name" value="Oligopeptide_permease_AppC"/>
</dbReference>
<keyword evidence="4 7" id="KW-0812">Transmembrane</keyword>
<dbReference type="InterPro" id="IPR050366">
    <property type="entry name" value="BP-dependent_transpt_permease"/>
</dbReference>
<dbReference type="EMBL" id="JAUZEE010000004">
    <property type="protein sequence ID" value="MDP4300817.1"/>
    <property type="molecule type" value="Genomic_DNA"/>
</dbReference>
<sequence>MTSPIPSIVPTTSARVRGISPWAKASRRFIRHRLAMGGLVILCLMILLALLAPWIERHSPIEINLDAMGQPPSLAHWLGTDTTGRDVWSRVLHAGRVSLSVGLVAVSISTVIGIVIGGIAGYASGKVDMLLMRLTDMFMAFPSLVLIITVAAVLGPSIYNTMLVIGILTWPGIARLVRGQFLSLREQPFVLAARSVGVPPHRIMLFHLFPNVVGTVTVAATFGVASAILQEAALSFLGLGVQAPIPSWGNMLRDAQTLTILETMPWLWLVPGLMIAMAVLAINFVGDGLRDALDPRSIL</sequence>
<evidence type="ECO:0000259" key="8">
    <source>
        <dbReference type="PROSITE" id="PS50928"/>
    </source>
</evidence>
<evidence type="ECO:0000256" key="7">
    <source>
        <dbReference type="RuleBase" id="RU363032"/>
    </source>
</evidence>
<keyword evidence="2 7" id="KW-0813">Transport</keyword>
<keyword evidence="6 7" id="KW-0472">Membrane</keyword>
<dbReference type="InterPro" id="IPR000515">
    <property type="entry name" value="MetI-like"/>
</dbReference>
<feature type="transmembrane region" description="Helical" evidence="7">
    <location>
        <begin position="266"/>
        <end position="286"/>
    </location>
</feature>
<name>A0ABT9G2V1_LEPDI</name>
<keyword evidence="5 7" id="KW-1133">Transmembrane helix</keyword>
<dbReference type="RefSeq" id="WP_305749379.1">
    <property type="nucleotide sequence ID" value="NZ_JAUZEE010000004.1"/>
</dbReference>
<dbReference type="SUPFAM" id="SSF161098">
    <property type="entry name" value="MetI-like"/>
    <property type="match status" value="1"/>
</dbReference>
<feature type="domain" description="ABC transmembrane type-1" evidence="8">
    <location>
        <begin position="95"/>
        <end position="286"/>
    </location>
</feature>
<proteinExistence type="inferred from homology"/>
<evidence type="ECO:0000256" key="4">
    <source>
        <dbReference type="ARBA" id="ARBA00022692"/>
    </source>
</evidence>
<protein>
    <submittedName>
        <fullName evidence="9">ABC transporter permease</fullName>
    </submittedName>
</protein>
<evidence type="ECO:0000256" key="5">
    <source>
        <dbReference type="ARBA" id="ARBA00022989"/>
    </source>
</evidence>
<dbReference type="Pfam" id="PF12911">
    <property type="entry name" value="OppC_N"/>
    <property type="match status" value="1"/>
</dbReference>
<organism evidence="9 10">
    <name type="scientific">Leptothrix discophora</name>
    <dbReference type="NCBI Taxonomy" id="89"/>
    <lineage>
        <taxon>Bacteria</taxon>
        <taxon>Pseudomonadati</taxon>
        <taxon>Pseudomonadota</taxon>
        <taxon>Betaproteobacteria</taxon>
        <taxon>Burkholderiales</taxon>
        <taxon>Sphaerotilaceae</taxon>
        <taxon>Leptothrix</taxon>
    </lineage>
</organism>
<dbReference type="PROSITE" id="PS50928">
    <property type="entry name" value="ABC_TM1"/>
    <property type="match status" value="1"/>
</dbReference>
<dbReference type="Proteomes" id="UP001235760">
    <property type="component" value="Unassembled WGS sequence"/>
</dbReference>
<reference evidence="9 10" key="1">
    <citation type="submission" date="2023-08" db="EMBL/GenBank/DDBJ databases">
        <authorList>
            <person name="Roldan D.M."/>
            <person name="Menes R.J."/>
        </authorList>
    </citation>
    <scope>NUCLEOTIDE SEQUENCE [LARGE SCALE GENOMIC DNA]</scope>
    <source>
        <strain evidence="9 10">CCM 2812</strain>
    </source>
</reference>
<feature type="transmembrane region" description="Helical" evidence="7">
    <location>
        <begin position="97"/>
        <end position="122"/>
    </location>
</feature>
<accession>A0ABT9G2V1</accession>
<feature type="transmembrane region" description="Helical" evidence="7">
    <location>
        <begin position="34"/>
        <end position="55"/>
    </location>
</feature>
<keyword evidence="3" id="KW-1003">Cell membrane</keyword>
<feature type="transmembrane region" description="Helical" evidence="7">
    <location>
        <begin position="208"/>
        <end position="229"/>
    </location>
</feature>
<dbReference type="CDD" id="cd06261">
    <property type="entry name" value="TM_PBP2"/>
    <property type="match status" value="1"/>
</dbReference>
<gene>
    <name evidence="9" type="ORF">Q8X39_09225</name>
</gene>
<comment type="caution">
    <text evidence="9">The sequence shown here is derived from an EMBL/GenBank/DDBJ whole genome shotgun (WGS) entry which is preliminary data.</text>
</comment>
<keyword evidence="10" id="KW-1185">Reference proteome</keyword>
<dbReference type="Pfam" id="PF00528">
    <property type="entry name" value="BPD_transp_1"/>
    <property type="match status" value="1"/>
</dbReference>
<evidence type="ECO:0000313" key="10">
    <source>
        <dbReference type="Proteomes" id="UP001235760"/>
    </source>
</evidence>
<evidence type="ECO:0000256" key="6">
    <source>
        <dbReference type="ARBA" id="ARBA00023136"/>
    </source>
</evidence>
<evidence type="ECO:0000313" key="9">
    <source>
        <dbReference type="EMBL" id="MDP4300817.1"/>
    </source>
</evidence>
<comment type="similarity">
    <text evidence="7">Belongs to the binding-protein-dependent transport system permease family.</text>
</comment>